<dbReference type="PIRSF" id="PIRSF020623">
    <property type="entry name" value="PaaX"/>
    <property type="match status" value="1"/>
</dbReference>
<name>A0A0G1EXV9_9BACT</name>
<dbReference type="AlphaFoldDB" id="A0A0G1EXV9"/>
<dbReference type="Gene3D" id="3.30.70.2650">
    <property type="match status" value="1"/>
</dbReference>
<proteinExistence type="predicted"/>
<protein>
    <submittedName>
        <fullName evidence="3">Phenylacetic acid degradation operon negative regulatory protein PaaX</fullName>
    </submittedName>
</protein>
<evidence type="ECO:0000313" key="4">
    <source>
        <dbReference type="Proteomes" id="UP000034213"/>
    </source>
</evidence>
<dbReference type="PANTHER" id="PTHR30319:SF1">
    <property type="entry name" value="TRANSCRIPTIONAL REPRESSOR PAAX"/>
    <property type="match status" value="1"/>
</dbReference>
<feature type="domain" description="Transcriptional repressor PaaX-like C-terminal" evidence="1">
    <location>
        <begin position="194"/>
        <end position="229"/>
    </location>
</feature>
<organism evidence="3 4">
    <name type="scientific">Candidatus Beckwithbacteria bacterium GW2011_GWA2_43_10</name>
    <dbReference type="NCBI Taxonomy" id="1618369"/>
    <lineage>
        <taxon>Bacteria</taxon>
        <taxon>Candidatus Beckwithiibacteriota</taxon>
    </lineage>
</organism>
<evidence type="ECO:0000259" key="2">
    <source>
        <dbReference type="Pfam" id="PF20803"/>
    </source>
</evidence>
<dbReference type="Gene3D" id="1.20.58.1460">
    <property type="match status" value="1"/>
</dbReference>
<feature type="domain" description="Transcriptional repressor PaaX-like central Cas2-like" evidence="2">
    <location>
        <begin position="85"/>
        <end position="165"/>
    </location>
</feature>
<dbReference type="Proteomes" id="UP000034213">
    <property type="component" value="Unassembled WGS sequence"/>
</dbReference>
<evidence type="ECO:0000313" key="3">
    <source>
        <dbReference type="EMBL" id="KKS79453.1"/>
    </source>
</evidence>
<dbReference type="Pfam" id="PF08223">
    <property type="entry name" value="PaaX_C"/>
    <property type="match status" value="1"/>
</dbReference>
<dbReference type="GO" id="GO:0006351">
    <property type="term" value="P:DNA-templated transcription"/>
    <property type="evidence" value="ECO:0007669"/>
    <property type="project" value="InterPro"/>
</dbReference>
<dbReference type="STRING" id="1618369.UV54_C0034G0004"/>
<dbReference type="InterPro" id="IPR011965">
    <property type="entry name" value="PaaX_trns_reg"/>
</dbReference>
<comment type="caution">
    <text evidence="3">The sequence shown here is derived from an EMBL/GenBank/DDBJ whole genome shotgun (WGS) entry which is preliminary data.</text>
</comment>
<sequence length="235" mass="27747">MGIYFIDEFLDSIVGAGSRAYHSRRLGLWTPKNYKGSLLRQNIYRLLKTGDLEKKMVKGEPTLIISRGGKRRLSRNFSYFKMQNQHWDGYWRLVVFDISEKNRIKRDVLRYKLQELGFGMWQKSIYISPFSIEEDMNEYLKEKNLSGEAFVLTAKHQLIGDARELADRVWHLDSISECYKNLLEKLESGEKLKKICKKYTNLLLIDPYLPRELLPNDWVADKVKKILGQRVKDFT</sequence>
<gene>
    <name evidence="3" type="ORF">UV54_C0034G0004</name>
</gene>
<evidence type="ECO:0000259" key="1">
    <source>
        <dbReference type="Pfam" id="PF08223"/>
    </source>
</evidence>
<dbReference type="InterPro" id="IPR048846">
    <property type="entry name" value="PaaX-like_central"/>
</dbReference>
<accession>A0A0G1EXV9</accession>
<dbReference type="EMBL" id="LCEW01000034">
    <property type="protein sequence ID" value="KKS79453.1"/>
    <property type="molecule type" value="Genomic_DNA"/>
</dbReference>
<dbReference type="PANTHER" id="PTHR30319">
    <property type="entry name" value="PHENYLACETIC ACID REGULATOR-RELATED TRANSCRIPTIONAL REPRESSOR"/>
    <property type="match status" value="1"/>
</dbReference>
<reference evidence="3 4" key="1">
    <citation type="journal article" date="2015" name="Nature">
        <title>rRNA introns, odd ribosomes, and small enigmatic genomes across a large radiation of phyla.</title>
        <authorList>
            <person name="Brown C.T."/>
            <person name="Hug L.A."/>
            <person name="Thomas B.C."/>
            <person name="Sharon I."/>
            <person name="Castelle C.J."/>
            <person name="Singh A."/>
            <person name="Wilkins M.J."/>
            <person name="Williams K.H."/>
            <person name="Banfield J.F."/>
        </authorList>
    </citation>
    <scope>NUCLEOTIDE SEQUENCE [LARGE SCALE GENOMIC DNA]</scope>
</reference>
<dbReference type="Pfam" id="PF20803">
    <property type="entry name" value="PaaX_M"/>
    <property type="match status" value="1"/>
</dbReference>
<dbReference type="InterPro" id="IPR013225">
    <property type="entry name" value="PaaX_C"/>
</dbReference>